<dbReference type="OrthoDB" id="600557at2759"/>
<comment type="subcellular location">
    <subcellularLocation>
        <location evidence="1">Nucleus</location>
    </subcellularLocation>
</comment>
<feature type="compositionally biased region" description="Polar residues" evidence="6">
    <location>
        <begin position="454"/>
        <end position="474"/>
    </location>
</feature>
<dbReference type="InterPro" id="IPR044514">
    <property type="entry name" value="VIN3-like"/>
</dbReference>
<dbReference type="GO" id="GO:0008270">
    <property type="term" value="F:zinc ion binding"/>
    <property type="evidence" value="ECO:0007669"/>
    <property type="project" value="UniProtKB-KW"/>
</dbReference>
<comment type="caution">
    <text evidence="8">The sequence shown here is derived from an EMBL/GenBank/DDBJ whole genome shotgun (WGS) entry which is preliminary data.</text>
</comment>
<feature type="region of interest" description="Disordered" evidence="6">
    <location>
        <begin position="86"/>
        <end position="137"/>
    </location>
</feature>
<dbReference type="Gramene" id="TVU33433">
    <property type="protein sequence ID" value="TVU33433"/>
    <property type="gene ID" value="EJB05_25250"/>
</dbReference>
<gene>
    <name evidence="8" type="ORF">EJB05_25250</name>
</gene>
<organism evidence="8 9">
    <name type="scientific">Eragrostis curvula</name>
    <name type="common">weeping love grass</name>
    <dbReference type="NCBI Taxonomy" id="38414"/>
    <lineage>
        <taxon>Eukaryota</taxon>
        <taxon>Viridiplantae</taxon>
        <taxon>Streptophyta</taxon>
        <taxon>Embryophyta</taxon>
        <taxon>Tracheophyta</taxon>
        <taxon>Spermatophyta</taxon>
        <taxon>Magnoliopsida</taxon>
        <taxon>Liliopsida</taxon>
        <taxon>Poales</taxon>
        <taxon>Poaceae</taxon>
        <taxon>PACMAD clade</taxon>
        <taxon>Chloridoideae</taxon>
        <taxon>Eragrostideae</taxon>
        <taxon>Eragrostidinae</taxon>
        <taxon>Eragrostis</taxon>
    </lineage>
</organism>
<dbReference type="InterPro" id="IPR058585">
    <property type="entry name" value="Fn3_VIN3"/>
</dbReference>
<dbReference type="PROSITE" id="PS50853">
    <property type="entry name" value="FN3"/>
    <property type="match status" value="1"/>
</dbReference>
<dbReference type="SUPFAM" id="SSF49265">
    <property type="entry name" value="Fibronectin type III"/>
    <property type="match status" value="1"/>
</dbReference>
<keyword evidence="3" id="KW-0863">Zinc-finger</keyword>
<feature type="compositionally biased region" description="Polar residues" evidence="6">
    <location>
        <begin position="620"/>
        <end position="629"/>
    </location>
</feature>
<keyword evidence="4" id="KW-0862">Zinc</keyword>
<dbReference type="Proteomes" id="UP000324897">
    <property type="component" value="Chromosome 1"/>
</dbReference>
<evidence type="ECO:0000256" key="4">
    <source>
        <dbReference type="ARBA" id="ARBA00022833"/>
    </source>
</evidence>
<name>A0A5J9VBI8_9POAL</name>
<accession>A0A5J9VBI8</accession>
<dbReference type="GO" id="GO:0005634">
    <property type="term" value="C:nucleus"/>
    <property type="evidence" value="ECO:0007669"/>
    <property type="project" value="UniProtKB-SubCell"/>
</dbReference>
<reference evidence="8 9" key="1">
    <citation type="journal article" date="2019" name="Sci. Rep.">
        <title>A high-quality genome of Eragrostis curvula grass provides insights into Poaceae evolution and supports new strategies to enhance forage quality.</title>
        <authorList>
            <person name="Carballo J."/>
            <person name="Santos B.A.C.M."/>
            <person name="Zappacosta D."/>
            <person name="Garbus I."/>
            <person name="Selva J.P."/>
            <person name="Gallo C.A."/>
            <person name="Diaz A."/>
            <person name="Albertini E."/>
            <person name="Caccamo M."/>
            <person name="Echenique V."/>
        </authorList>
    </citation>
    <scope>NUCLEOTIDE SEQUENCE [LARGE SCALE GENOMIC DNA]</scope>
    <source>
        <strain evidence="9">cv. Victoria</strain>
        <tissue evidence="8">Leaf</tissue>
    </source>
</reference>
<dbReference type="Pfam" id="PF23380">
    <property type="entry name" value="VIN3_C"/>
    <property type="match status" value="1"/>
</dbReference>
<feature type="region of interest" description="Disordered" evidence="6">
    <location>
        <begin position="538"/>
        <end position="650"/>
    </location>
</feature>
<feature type="compositionally biased region" description="Polar residues" evidence="6">
    <location>
        <begin position="547"/>
        <end position="563"/>
    </location>
</feature>
<evidence type="ECO:0000313" key="9">
    <source>
        <dbReference type="Proteomes" id="UP000324897"/>
    </source>
</evidence>
<evidence type="ECO:0000313" key="8">
    <source>
        <dbReference type="EMBL" id="TVU33433.1"/>
    </source>
</evidence>
<sequence length="744" mass="82141">MDPPRGGNIIDPAKCRLMTVEEKRELVRELSKWPESAPDRLQSWSRREIVEILCADLGRERKYTGLSKQRMLDYLFRVVSGKASGPVEHVQEKEPIPEPNPPNHQSPAKRPRKSDNPSRLTVANNSSSADVTGPTHNARSCQNVACRATLSAEDKFCRRCSCCICFMYDDNKDPSLWLFCSSDQPMQKDTCGFSCHLECALKDERTGILQSGQRKKLDGGYYCIRCWKQNDLLGFWKKQLVIAKDARRLDVLCHRIFLSHKVLASTEKYLSLHEIVDTAMKKLEAEVGPLSGAPNMGRGIVSRLAVGAEVQKLCAQAIDAMESMFCGEAPVNVQGPVPASFIKFEAVTQSSATIFLDLDKCPVPAGEVTCFNLWHRVAATESYPSAPIGIILAPLKTFLVTGLVPATSYIFKVVAFNKTNELGSWEVNVKTSCQKEDTRGSMPGGAVLERNTESPKTNSDGQSDPSSEGVDSNNNTAVYADLNKSPESDFEYCENPEILDSDKASNHPGERMDNLQNMQMAAARVTEVIELDEAPGLSASALDEEPNPNTQTAPPRESSNSVEHNQRCVAPRSLDASNAPIGNESVTVPPRYSGSVPPTAPRGMENGKENGGRSFKGQPGDNTVPNGSSKPEREPGNSSNKRSGKLDDISRKDGCPEASYEYCVKVVRWLECEGFIETNFRMKFLSWFSLRATPHERKIVSVYVDTLIDDPVSLSGQLVDSFSETIYSKKRSSMHSGFCMDLWH</sequence>
<dbReference type="InterPro" id="IPR056990">
    <property type="entry name" value="VIN3-like_C"/>
</dbReference>
<dbReference type="Gene3D" id="2.60.40.10">
    <property type="entry name" value="Immunoglobulins"/>
    <property type="match status" value="1"/>
</dbReference>
<dbReference type="GO" id="GO:0040029">
    <property type="term" value="P:epigenetic regulation of gene expression"/>
    <property type="evidence" value="ECO:0007669"/>
    <property type="project" value="InterPro"/>
</dbReference>
<dbReference type="PANTHER" id="PTHR46286:SF2">
    <property type="entry name" value="VIN3-LIKE PROTEIN 2"/>
    <property type="match status" value="1"/>
</dbReference>
<evidence type="ECO:0000259" key="7">
    <source>
        <dbReference type="PROSITE" id="PS50853"/>
    </source>
</evidence>
<dbReference type="InterPro" id="IPR036116">
    <property type="entry name" value="FN3_sf"/>
</dbReference>
<evidence type="ECO:0000256" key="3">
    <source>
        <dbReference type="ARBA" id="ARBA00022771"/>
    </source>
</evidence>
<keyword evidence="9" id="KW-1185">Reference proteome</keyword>
<dbReference type="Pfam" id="PF07227">
    <property type="entry name" value="PHD_Oberon"/>
    <property type="match status" value="1"/>
</dbReference>
<dbReference type="AlphaFoldDB" id="A0A5J9VBI8"/>
<dbReference type="InterPro" id="IPR013783">
    <property type="entry name" value="Ig-like_fold"/>
</dbReference>
<keyword evidence="5" id="KW-0539">Nucleus</keyword>
<keyword evidence="2" id="KW-0479">Metal-binding</keyword>
<dbReference type="EMBL" id="RWGY01000011">
    <property type="protein sequence ID" value="TVU33433.1"/>
    <property type="molecule type" value="Genomic_DNA"/>
</dbReference>
<evidence type="ECO:0000256" key="1">
    <source>
        <dbReference type="ARBA" id="ARBA00004123"/>
    </source>
</evidence>
<dbReference type="GO" id="GO:0010048">
    <property type="term" value="P:vernalization response"/>
    <property type="evidence" value="ECO:0007669"/>
    <property type="project" value="InterPro"/>
</dbReference>
<evidence type="ECO:0000256" key="6">
    <source>
        <dbReference type="SAM" id="MobiDB-lite"/>
    </source>
</evidence>
<dbReference type="CDD" id="cd00063">
    <property type="entry name" value="FN3"/>
    <property type="match status" value="1"/>
</dbReference>
<protein>
    <recommendedName>
        <fullName evidence="7">Fibronectin type-III domain-containing protein</fullName>
    </recommendedName>
</protein>
<proteinExistence type="predicted"/>
<dbReference type="CDD" id="cd15521">
    <property type="entry name" value="PHD_VIN3_plant"/>
    <property type="match status" value="1"/>
</dbReference>
<evidence type="ECO:0000256" key="5">
    <source>
        <dbReference type="ARBA" id="ARBA00023242"/>
    </source>
</evidence>
<feature type="domain" description="Fibronectin type-III" evidence="7">
    <location>
        <begin position="337"/>
        <end position="436"/>
    </location>
</feature>
<dbReference type="InterPro" id="IPR003961">
    <property type="entry name" value="FN3_dom"/>
</dbReference>
<dbReference type="PANTHER" id="PTHR46286">
    <property type="entry name" value="VIN3-LIKE PROTEIN 2-RELATED"/>
    <property type="match status" value="1"/>
</dbReference>
<evidence type="ECO:0000256" key="2">
    <source>
        <dbReference type="ARBA" id="ARBA00022723"/>
    </source>
</evidence>
<feature type="compositionally biased region" description="Polar residues" evidence="6">
    <location>
        <begin position="117"/>
        <end position="137"/>
    </location>
</feature>
<dbReference type="InterPro" id="IPR032881">
    <property type="entry name" value="Oberon-like_PHD"/>
</dbReference>
<feature type="region of interest" description="Disordered" evidence="6">
    <location>
        <begin position="433"/>
        <end position="474"/>
    </location>
</feature>
<dbReference type="Pfam" id="PF23376">
    <property type="entry name" value="Fn3_VIN3"/>
    <property type="match status" value="1"/>
</dbReference>